<dbReference type="SUPFAM" id="SSF51905">
    <property type="entry name" value="FAD/NAD(P)-binding domain"/>
    <property type="match status" value="1"/>
</dbReference>
<feature type="signal peptide" evidence="2">
    <location>
        <begin position="1"/>
        <end position="40"/>
    </location>
</feature>
<sequence>MTHTGCFKTAFPSSTVALTLVFQWTLVCLLLLAPLPSALTSDTHRYHDYCVVGGGPAGLQLGFFLERANRDYIIFERSNVSGHFFVDYPRHRTLISINKRNTGKTNKEFNLRHDWNSLLSDDESLLFRHYSKEMFPHADRLLDYLRDYQQKLGIKVQFNTEVRNIRKASDNEEQYQLDDQHGNTYQCKVLVVATGLWKPNIPDVKGIEYAEGYETMSLNPDDYEGKTVLILGRGNAAFEVADGIYGATNLIHMVSRSRVRLSWETHYVGDLRAVNNALLDTYQLKSLDGLLEGKIGEISLKKVGDKYMVFADHDDEGSDIFVLDNFAMREPYDKVIRCLGFTFDDSVFQNDTMPQHGRGRKKKFPAIGHNYESINLPGVFIAGAASHSLDFRKSAGGFLHGFRYTTRALHKLLENRYEGVPWPSQQIPVTQLLNYLLKRMNEASGLYQMFSVLGDVITISDDGKTAEVFEEFPVHLIDEFPKHAGREAKRVLVMVMEYGVDFSGPGKDIFRYDRATGEPSEAHLSNFLHPVFYYYETLPTKEDMRKRGVKQLMPRPKALHHLVEDFLTLWDGPQTHITPLRHFLDHITQHDLRSRFDQVCFFEAMTHNGSSLACSDQYLQGQGLSATKDIMDIAVDSGLVSFLASQQGTEKSSDVPGGKLASDHEIHQVLEENELGDVDPMTKIAEFQADAEISEF</sequence>
<evidence type="ECO:0008006" key="5">
    <source>
        <dbReference type="Google" id="ProtNLM"/>
    </source>
</evidence>
<dbReference type="InterPro" id="IPR036188">
    <property type="entry name" value="FAD/NAD-bd_sf"/>
</dbReference>
<evidence type="ECO:0000256" key="2">
    <source>
        <dbReference type="SAM" id="SignalP"/>
    </source>
</evidence>
<keyword evidence="1" id="KW-0560">Oxidoreductase</keyword>
<evidence type="ECO:0000256" key="1">
    <source>
        <dbReference type="ARBA" id="ARBA00023002"/>
    </source>
</evidence>
<dbReference type="FunFam" id="3.50.50.60:FF:000521">
    <property type="entry name" value="FAD dependent oxidoreductase domain containing 2"/>
    <property type="match status" value="1"/>
</dbReference>
<dbReference type="Pfam" id="PF13738">
    <property type="entry name" value="Pyr_redox_3"/>
    <property type="match status" value="1"/>
</dbReference>
<dbReference type="EMBL" id="JACVVK020000032">
    <property type="protein sequence ID" value="KAK7501278.1"/>
    <property type="molecule type" value="Genomic_DNA"/>
</dbReference>
<proteinExistence type="predicted"/>
<dbReference type="AlphaFoldDB" id="A0ABD0LP76"/>
<dbReference type="PANTHER" id="PTHR43539">
    <property type="entry name" value="FLAVIN-BINDING MONOOXYGENASE-LIKE PROTEIN (AFU_ORTHOLOGUE AFUA_4G09220)"/>
    <property type="match status" value="1"/>
</dbReference>
<dbReference type="PRINTS" id="PR00368">
    <property type="entry name" value="FADPNR"/>
</dbReference>
<dbReference type="Gene3D" id="3.50.50.60">
    <property type="entry name" value="FAD/NAD(P)-binding domain"/>
    <property type="match status" value="2"/>
</dbReference>
<dbReference type="PANTHER" id="PTHR43539:SF23">
    <property type="entry name" value="FAD-DEPENDENT OXIDOREDUCTASE DOMAIN-CONTAINING PROTEIN 2"/>
    <property type="match status" value="1"/>
</dbReference>
<protein>
    <recommendedName>
        <fullName evidence="5">FAD-dependent oxidoreductase domain-containing protein 2</fullName>
    </recommendedName>
</protein>
<dbReference type="GO" id="GO:0016491">
    <property type="term" value="F:oxidoreductase activity"/>
    <property type="evidence" value="ECO:0007669"/>
    <property type="project" value="UniProtKB-KW"/>
</dbReference>
<organism evidence="3 4">
    <name type="scientific">Batillaria attramentaria</name>
    <dbReference type="NCBI Taxonomy" id="370345"/>
    <lineage>
        <taxon>Eukaryota</taxon>
        <taxon>Metazoa</taxon>
        <taxon>Spiralia</taxon>
        <taxon>Lophotrochozoa</taxon>
        <taxon>Mollusca</taxon>
        <taxon>Gastropoda</taxon>
        <taxon>Caenogastropoda</taxon>
        <taxon>Sorbeoconcha</taxon>
        <taxon>Cerithioidea</taxon>
        <taxon>Batillariidae</taxon>
        <taxon>Batillaria</taxon>
    </lineage>
</organism>
<evidence type="ECO:0000313" key="3">
    <source>
        <dbReference type="EMBL" id="KAK7501278.1"/>
    </source>
</evidence>
<comment type="caution">
    <text evidence="3">The sequence shown here is derived from an EMBL/GenBank/DDBJ whole genome shotgun (WGS) entry which is preliminary data.</text>
</comment>
<evidence type="ECO:0000313" key="4">
    <source>
        <dbReference type="Proteomes" id="UP001519460"/>
    </source>
</evidence>
<keyword evidence="4" id="KW-1185">Reference proteome</keyword>
<dbReference type="Proteomes" id="UP001519460">
    <property type="component" value="Unassembled WGS sequence"/>
</dbReference>
<name>A0ABD0LP76_9CAEN</name>
<gene>
    <name evidence="3" type="ORF">BaRGS_00007403</name>
</gene>
<feature type="chain" id="PRO_5044879400" description="FAD-dependent oxidoreductase domain-containing protein 2" evidence="2">
    <location>
        <begin position="41"/>
        <end position="696"/>
    </location>
</feature>
<reference evidence="3 4" key="1">
    <citation type="journal article" date="2023" name="Sci. Data">
        <title>Genome assembly of the Korean intertidal mud-creeper Batillaria attramentaria.</title>
        <authorList>
            <person name="Patra A.K."/>
            <person name="Ho P.T."/>
            <person name="Jun S."/>
            <person name="Lee S.J."/>
            <person name="Kim Y."/>
            <person name="Won Y.J."/>
        </authorList>
    </citation>
    <scope>NUCLEOTIDE SEQUENCE [LARGE SCALE GENOMIC DNA]</scope>
    <source>
        <strain evidence="3">Wonlab-2016</strain>
    </source>
</reference>
<dbReference type="InterPro" id="IPR050982">
    <property type="entry name" value="Auxin_biosynth/cation_transpt"/>
</dbReference>
<keyword evidence="2" id="KW-0732">Signal</keyword>
<accession>A0ABD0LP76</accession>